<sequence>MNNTEYIRRAGRETITNNFRINMHKSLADILFTSIFSSSPVGDLIGLLRLRDLGLKIVGLQITECDATTPPQC</sequence>
<protein>
    <submittedName>
        <fullName evidence="1">Uncharacterized protein</fullName>
    </submittedName>
</protein>
<dbReference type="EMBL" id="NJHN03000129">
    <property type="protein sequence ID" value="KAH9412537.1"/>
    <property type="molecule type" value="Genomic_DNA"/>
</dbReference>
<proteinExistence type="predicted"/>
<dbReference type="Proteomes" id="UP000887458">
    <property type="component" value="Unassembled WGS sequence"/>
</dbReference>
<gene>
    <name evidence="1" type="ORF">DERP_006499</name>
</gene>
<reference evidence="1 2" key="1">
    <citation type="journal article" date="2018" name="J. Allergy Clin. Immunol.">
        <title>High-quality assembly of Dermatophagoides pteronyssinus genome and transcriptome reveals a wide range of novel allergens.</title>
        <authorList>
            <person name="Liu X.Y."/>
            <person name="Yang K.Y."/>
            <person name="Wang M.Q."/>
            <person name="Kwok J.S."/>
            <person name="Zeng X."/>
            <person name="Yang Z."/>
            <person name="Xiao X.J."/>
            <person name="Lau C.P."/>
            <person name="Li Y."/>
            <person name="Huang Z.M."/>
            <person name="Ba J.G."/>
            <person name="Yim A.K."/>
            <person name="Ouyang C.Y."/>
            <person name="Ngai S.M."/>
            <person name="Chan T.F."/>
            <person name="Leung E.L."/>
            <person name="Liu L."/>
            <person name="Liu Z.G."/>
            <person name="Tsui S.K."/>
        </authorList>
    </citation>
    <scope>NUCLEOTIDE SEQUENCE [LARGE SCALE GENOMIC DNA]</scope>
    <source>
        <strain evidence="1">Derp</strain>
    </source>
</reference>
<reference evidence="1 2" key="2">
    <citation type="journal article" date="2022" name="Mol. Biol. Evol.">
        <title>Comparative Genomics Reveals Insights into the Divergent Evolution of Astigmatic Mites and Household Pest Adaptations.</title>
        <authorList>
            <person name="Xiong Q."/>
            <person name="Wan A.T."/>
            <person name="Liu X."/>
            <person name="Fung C.S."/>
            <person name="Xiao X."/>
            <person name="Malainual N."/>
            <person name="Hou J."/>
            <person name="Wang L."/>
            <person name="Wang M."/>
            <person name="Yang K.Y."/>
            <person name="Cui Y."/>
            <person name="Leung E.L."/>
            <person name="Nong W."/>
            <person name="Shin S.K."/>
            <person name="Au S.W."/>
            <person name="Jeong K.Y."/>
            <person name="Chew F.T."/>
            <person name="Hui J.H."/>
            <person name="Leung T.F."/>
            <person name="Tungtrongchitr A."/>
            <person name="Zhong N."/>
            <person name="Liu Z."/>
            <person name="Tsui S.K."/>
        </authorList>
    </citation>
    <scope>NUCLEOTIDE SEQUENCE [LARGE SCALE GENOMIC DNA]</scope>
    <source>
        <strain evidence="1">Derp</strain>
    </source>
</reference>
<comment type="caution">
    <text evidence="1">The sequence shown here is derived from an EMBL/GenBank/DDBJ whole genome shotgun (WGS) entry which is preliminary data.</text>
</comment>
<accession>A0ABQ8IQE6</accession>
<organism evidence="1 2">
    <name type="scientific">Dermatophagoides pteronyssinus</name>
    <name type="common">European house dust mite</name>
    <dbReference type="NCBI Taxonomy" id="6956"/>
    <lineage>
        <taxon>Eukaryota</taxon>
        <taxon>Metazoa</taxon>
        <taxon>Ecdysozoa</taxon>
        <taxon>Arthropoda</taxon>
        <taxon>Chelicerata</taxon>
        <taxon>Arachnida</taxon>
        <taxon>Acari</taxon>
        <taxon>Acariformes</taxon>
        <taxon>Sarcoptiformes</taxon>
        <taxon>Astigmata</taxon>
        <taxon>Psoroptidia</taxon>
        <taxon>Analgoidea</taxon>
        <taxon>Pyroglyphidae</taxon>
        <taxon>Dermatophagoidinae</taxon>
        <taxon>Dermatophagoides</taxon>
    </lineage>
</organism>
<evidence type="ECO:0000313" key="1">
    <source>
        <dbReference type="EMBL" id="KAH9412537.1"/>
    </source>
</evidence>
<name>A0ABQ8IQE6_DERPT</name>
<evidence type="ECO:0000313" key="2">
    <source>
        <dbReference type="Proteomes" id="UP000887458"/>
    </source>
</evidence>
<keyword evidence="2" id="KW-1185">Reference proteome</keyword>